<keyword evidence="4" id="KW-1185">Reference proteome</keyword>
<feature type="domain" description="tRNA nuclease CdiA C-terminal" evidence="2">
    <location>
        <begin position="82"/>
        <end position="160"/>
    </location>
</feature>
<evidence type="ECO:0000259" key="2">
    <source>
        <dbReference type="Pfam" id="PF18451"/>
    </source>
</evidence>
<protein>
    <recommendedName>
        <fullName evidence="2">tRNA nuclease CdiA C-terminal domain-containing protein</fullName>
    </recommendedName>
</protein>
<organism evidence="3 4">
    <name type="scientific">Paractinoplanes durhamensis</name>
    <dbReference type="NCBI Taxonomy" id="113563"/>
    <lineage>
        <taxon>Bacteria</taxon>
        <taxon>Bacillati</taxon>
        <taxon>Actinomycetota</taxon>
        <taxon>Actinomycetes</taxon>
        <taxon>Micromonosporales</taxon>
        <taxon>Micromonosporaceae</taxon>
        <taxon>Paractinoplanes</taxon>
    </lineage>
</organism>
<sequence>MGRAGNGHLFTARSGEPDGRPTGDSTYIRPKADDITRRSLELENEGAVTLAAQGYRVHRNPSLAEAVRARQATGDVGRPESEPDYLVEGRVFDCSAPGAGTSVRNVWSGVRKKVRKRQAQRVVVHLGDWDGDIAELRQQFDDWPIADLKEVKAILPDGSVIQIDLPRESE</sequence>
<proteinExistence type="predicted"/>
<reference evidence="3 4" key="1">
    <citation type="submission" date="2021-01" db="EMBL/GenBank/DDBJ databases">
        <title>Whole genome shotgun sequence of Actinoplanes durhamensis NBRC 14914.</title>
        <authorList>
            <person name="Komaki H."/>
            <person name="Tamura T."/>
        </authorList>
    </citation>
    <scope>NUCLEOTIDE SEQUENCE [LARGE SCALE GENOMIC DNA]</scope>
    <source>
        <strain evidence="3 4">NBRC 14914</strain>
    </source>
</reference>
<accession>A0ABQ3YY80</accession>
<dbReference type="InterPro" id="IPR033806">
    <property type="entry name" value="CDI_toxin_Bp1026b-like"/>
</dbReference>
<dbReference type="Proteomes" id="UP000637628">
    <property type="component" value="Unassembled WGS sequence"/>
</dbReference>
<dbReference type="Gene3D" id="3.40.1350.120">
    <property type="match status" value="1"/>
</dbReference>
<evidence type="ECO:0000313" key="4">
    <source>
        <dbReference type="Proteomes" id="UP000637628"/>
    </source>
</evidence>
<dbReference type="Pfam" id="PF18451">
    <property type="entry name" value="CdiA_C"/>
    <property type="match status" value="1"/>
</dbReference>
<dbReference type="CDD" id="cd13442">
    <property type="entry name" value="CDI_toxin_Bp1026b-like"/>
    <property type="match status" value="1"/>
</dbReference>
<comment type="caution">
    <text evidence="3">The sequence shown here is derived from an EMBL/GenBank/DDBJ whole genome shotgun (WGS) entry which is preliminary data.</text>
</comment>
<feature type="region of interest" description="Disordered" evidence="1">
    <location>
        <begin position="1"/>
        <end position="29"/>
    </location>
</feature>
<dbReference type="EMBL" id="BOML01000032">
    <property type="protein sequence ID" value="GIE02522.1"/>
    <property type="molecule type" value="Genomic_DNA"/>
</dbReference>
<gene>
    <name evidence="3" type="ORF">Adu01nite_38720</name>
</gene>
<evidence type="ECO:0000313" key="3">
    <source>
        <dbReference type="EMBL" id="GIE02522.1"/>
    </source>
</evidence>
<evidence type="ECO:0000256" key="1">
    <source>
        <dbReference type="SAM" id="MobiDB-lite"/>
    </source>
</evidence>
<name>A0ABQ3YY80_9ACTN</name>
<dbReference type="InterPro" id="IPR040559">
    <property type="entry name" value="CdiA_C"/>
</dbReference>